<comment type="caution">
    <text evidence="1">The sequence shown here is derived from an EMBL/GenBank/DDBJ whole genome shotgun (WGS) entry which is preliminary data.</text>
</comment>
<proteinExistence type="predicted"/>
<dbReference type="InterPro" id="IPR027417">
    <property type="entry name" value="P-loop_NTPase"/>
</dbReference>
<gene>
    <name evidence="1" type="ORF">DW767_17005</name>
</gene>
<evidence type="ECO:0008006" key="3">
    <source>
        <dbReference type="Google" id="ProtNLM"/>
    </source>
</evidence>
<reference evidence="1 2" key="1">
    <citation type="submission" date="2018-08" db="EMBL/GenBank/DDBJ databases">
        <title>A genome reference for cultivated species of the human gut microbiota.</title>
        <authorList>
            <person name="Zou Y."/>
            <person name="Xue W."/>
            <person name="Luo G."/>
        </authorList>
    </citation>
    <scope>NUCLEOTIDE SEQUENCE [LARGE SCALE GENOMIC DNA]</scope>
    <source>
        <strain evidence="1 2">AM29-25AC</strain>
    </source>
</reference>
<dbReference type="Pfam" id="PF13481">
    <property type="entry name" value="AAA_25"/>
    <property type="match status" value="1"/>
</dbReference>
<name>A0A414I3I5_9FIRM</name>
<dbReference type="AlphaFoldDB" id="A0A414I3I5"/>
<evidence type="ECO:0000313" key="1">
    <source>
        <dbReference type="EMBL" id="RHE09605.1"/>
    </source>
</evidence>
<protein>
    <recommendedName>
        <fullName evidence="3">AAA+ ATPase domain-containing protein</fullName>
    </recommendedName>
</protein>
<accession>A0A414I3I5</accession>
<dbReference type="RefSeq" id="WP_118045915.1">
    <property type="nucleotide sequence ID" value="NZ_QSJW01000014.1"/>
</dbReference>
<dbReference type="EMBL" id="QSJW01000014">
    <property type="protein sequence ID" value="RHE09605.1"/>
    <property type="molecule type" value="Genomic_DNA"/>
</dbReference>
<dbReference type="SUPFAM" id="SSF52540">
    <property type="entry name" value="P-loop containing nucleoside triphosphate hydrolases"/>
    <property type="match status" value="1"/>
</dbReference>
<organism evidence="1 2">
    <name type="scientific">Blautia obeum</name>
    <dbReference type="NCBI Taxonomy" id="40520"/>
    <lineage>
        <taxon>Bacteria</taxon>
        <taxon>Bacillati</taxon>
        <taxon>Bacillota</taxon>
        <taxon>Clostridia</taxon>
        <taxon>Lachnospirales</taxon>
        <taxon>Lachnospiraceae</taxon>
        <taxon>Blautia</taxon>
    </lineage>
</organism>
<dbReference type="Gene3D" id="3.40.50.300">
    <property type="entry name" value="P-loop containing nucleotide triphosphate hydrolases"/>
    <property type="match status" value="1"/>
</dbReference>
<dbReference type="Proteomes" id="UP000284644">
    <property type="component" value="Unassembled WGS sequence"/>
</dbReference>
<evidence type="ECO:0000313" key="2">
    <source>
        <dbReference type="Proteomes" id="UP000284644"/>
    </source>
</evidence>
<sequence length="360" mass="40204">MADKNAESTIKKWVATQSKEIMEKSKLLINLDEVEEKEASWLIPGYLPKGQICIMCGDGGAGKTTTWCALAASVSTGGKVFFDQTPDEFVKAEPQKVLFFSSEDSIEYVLRAKLRKSGANLKNIFSVSLKNPQFADVKFNSSLLKDIVAEVKPALAVLDPVQSFVPDNVSMSQRNEMRSCLNPLIALGEEFGTTFLIICHTNKRMGVYGRKRISDSSDIWDIARSVLIVGNVPGSSQRYLSQEKSNYGQLSQTALFTIDETGAHLEEYTDRRDADFVRESDFENRQAPQRQDAEKFIVEYLRNGKRLTSELDEAAQAAGISRSSLARAKTELRKKKLLGSKSEGFGQNKAFYSYLLEQRT</sequence>